<sequence>MKSRSARSAIVSSAACGCVTICLAATVPATVSTSFVRRSVSTSSSVPSVAEMPSAGSPTSASRPAGTAPSSFHVTSPIQSPWQPRLLLSASTASATCPFPAKVILSADLVTKDNAAKYYVPDSIY</sequence>
<evidence type="ECO:0008006" key="5">
    <source>
        <dbReference type="Google" id="ProtNLM"/>
    </source>
</evidence>
<keyword evidence="4" id="KW-1185">Reference proteome</keyword>
<feature type="region of interest" description="Disordered" evidence="1">
    <location>
        <begin position="40"/>
        <end position="78"/>
    </location>
</feature>
<feature type="compositionally biased region" description="Low complexity" evidence="1">
    <location>
        <begin position="40"/>
        <end position="49"/>
    </location>
</feature>
<organism evidence="3 4">
    <name type="scientific">Candidatus Cryosericum septentrionale</name>
    <dbReference type="NCBI Taxonomy" id="2290913"/>
    <lineage>
        <taxon>Bacteria</taxon>
        <taxon>Pseudomonadati</taxon>
        <taxon>Caldisericota/Cryosericota group</taxon>
        <taxon>Candidatus Cryosericota</taxon>
        <taxon>Candidatus Cryosericia</taxon>
        <taxon>Candidatus Cryosericales</taxon>
        <taxon>Candidatus Cryosericaceae</taxon>
        <taxon>Candidatus Cryosericum</taxon>
    </lineage>
</organism>
<gene>
    <name evidence="3" type="ORF">SMC1_06395</name>
</gene>
<proteinExistence type="predicted"/>
<dbReference type="EMBL" id="QXIY01000029">
    <property type="protein sequence ID" value="RIE16543.1"/>
    <property type="molecule type" value="Genomic_DNA"/>
</dbReference>
<dbReference type="AlphaFoldDB" id="A0A398DQT6"/>
<reference evidence="3 4" key="1">
    <citation type="submission" date="2018-09" db="EMBL/GenBank/DDBJ databases">
        <title>Discovery and Ecogenomic Context for Candidatus Cryosericales, a Global Caldiserica Order Active in Thawing Permafrost.</title>
        <authorList>
            <person name="Martinez M.A."/>
            <person name="Woodcroft B.J."/>
            <person name="Ignacio Espinoza J.C."/>
            <person name="Zayed A."/>
            <person name="Singleton C.M."/>
            <person name="Boyd J."/>
            <person name="Li Y.-F."/>
            <person name="Purvine S."/>
            <person name="Maughan H."/>
            <person name="Hodgkins S.B."/>
            <person name="Anderson D."/>
            <person name="Sederholm M."/>
            <person name="Temperton B."/>
            <person name="Saleska S.R."/>
            <person name="Tyson G.W."/>
            <person name="Rich V.I."/>
        </authorList>
    </citation>
    <scope>NUCLEOTIDE SEQUENCE [LARGE SCALE GENOMIC DNA]</scope>
    <source>
        <strain evidence="3 4">SMC1</strain>
    </source>
</reference>
<comment type="caution">
    <text evidence="3">The sequence shown here is derived from an EMBL/GenBank/DDBJ whole genome shotgun (WGS) entry which is preliminary data.</text>
</comment>
<dbReference type="Proteomes" id="UP000266113">
    <property type="component" value="Unassembled WGS sequence"/>
</dbReference>
<feature type="compositionally biased region" description="Polar residues" evidence="1">
    <location>
        <begin position="56"/>
        <end position="78"/>
    </location>
</feature>
<feature type="signal peptide" evidence="2">
    <location>
        <begin position="1"/>
        <end position="24"/>
    </location>
</feature>
<keyword evidence="2" id="KW-0732">Signal</keyword>
<name>A0A398DQT6_9BACT</name>
<evidence type="ECO:0000256" key="1">
    <source>
        <dbReference type="SAM" id="MobiDB-lite"/>
    </source>
</evidence>
<evidence type="ECO:0000313" key="3">
    <source>
        <dbReference type="EMBL" id="RIE16543.1"/>
    </source>
</evidence>
<feature type="chain" id="PRO_5017268999" description="Secreted protein" evidence="2">
    <location>
        <begin position="25"/>
        <end position="125"/>
    </location>
</feature>
<protein>
    <recommendedName>
        <fullName evidence="5">Secreted protein</fullName>
    </recommendedName>
</protein>
<accession>A0A398DQT6</accession>
<evidence type="ECO:0000256" key="2">
    <source>
        <dbReference type="SAM" id="SignalP"/>
    </source>
</evidence>
<dbReference type="PROSITE" id="PS51257">
    <property type="entry name" value="PROKAR_LIPOPROTEIN"/>
    <property type="match status" value="1"/>
</dbReference>
<evidence type="ECO:0000313" key="4">
    <source>
        <dbReference type="Proteomes" id="UP000266113"/>
    </source>
</evidence>